<dbReference type="OrthoDB" id="9797528at2"/>
<evidence type="ECO:0000256" key="1">
    <source>
        <dbReference type="ARBA" id="ARBA00006174"/>
    </source>
</evidence>
<dbReference type="Pfam" id="PF03972">
    <property type="entry name" value="MmgE_PrpD_N"/>
    <property type="match status" value="1"/>
</dbReference>
<dbReference type="SUPFAM" id="SSF103378">
    <property type="entry name" value="2-methylcitrate dehydratase PrpD"/>
    <property type="match status" value="1"/>
</dbReference>
<comment type="caution">
    <text evidence="4">The sequence shown here is derived from an EMBL/GenBank/DDBJ whole genome shotgun (WGS) entry which is preliminary data.</text>
</comment>
<dbReference type="InterPro" id="IPR045337">
    <property type="entry name" value="MmgE_PrpD_C"/>
</dbReference>
<evidence type="ECO:0000259" key="3">
    <source>
        <dbReference type="Pfam" id="PF19305"/>
    </source>
</evidence>
<dbReference type="Gene3D" id="1.10.4100.10">
    <property type="entry name" value="2-methylcitrate dehydratase PrpD"/>
    <property type="match status" value="1"/>
</dbReference>
<dbReference type="PANTHER" id="PTHR16943">
    <property type="entry name" value="2-METHYLCITRATE DEHYDRATASE-RELATED"/>
    <property type="match status" value="1"/>
</dbReference>
<dbReference type="InterPro" id="IPR005656">
    <property type="entry name" value="MmgE_PrpD"/>
</dbReference>
<organism evidence="4 5">
    <name type="scientific">Moorella mulderi DSM 14980</name>
    <dbReference type="NCBI Taxonomy" id="1122241"/>
    <lineage>
        <taxon>Bacteria</taxon>
        <taxon>Bacillati</taxon>
        <taxon>Bacillota</taxon>
        <taxon>Clostridia</taxon>
        <taxon>Neomoorellales</taxon>
        <taxon>Neomoorellaceae</taxon>
        <taxon>Neomoorella</taxon>
    </lineage>
</organism>
<reference evidence="4 5" key="1">
    <citation type="submission" date="2016-02" db="EMBL/GenBank/DDBJ databases">
        <title>Genome sequence of Moorella mulderi DSM 14980.</title>
        <authorList>
            <person name="Poehlein A."/>
            <person name="Daniel R."/>
        </authorList>
    </citation>
    <scope>NUCLEOTIDE SEQUENCE [LARGE SCALE GENOMIC DNA]</scope>
    <source>
        <strain evidence="4 5">DSM 14980</strain>
    </source>
</reference>
<dbReference type="InterPro" id="IPR042183">
    <property type="entry name" value="MmgE/PrpD_sf_1"/>
</dbReference>
<feature type="domain" description="MmgE/PrpD N-terminal" evidence="2">
    <location>
        <begin position="10"/>
        <end position="245"/>
    </location>
</feature>
<dbReference type="RefSeq" id="WP_062284723.1">
    <property type="nucleotide sequence ID" value="NZ_LTBC01000008.1"/>
</dbReference>
<dbReference type="InterPro" id="IPR042188">
    <property type="entry name" value="MmgE/PrpD_sf_2"/>
</dbReference>
<dbReference type="PANTHER" id="PTHR16943:SF8">
    <property type="entry name" value="2-METHYLCITRATE DEHYDRATASE"/>
    <property type="match status" value="1"/>
</dbReference>
<dbReference type="InterPro" id="IPR036148">
    <property type="entry name" value="MmgE/PrpD_sf"/>
</dbReference>
<dbReference type="EC" id="4.2.1.79" evidence="4"/>
<dbReference type="Gene3D" id="3.30.1330.120">
    <property type="entry name" value="2-methylcitrate dehydratase PrpD"/>
    <property type="match status" value="1"/>
</dbReference>
<proteinExistence type="inferred from homology"/>
<keyword evidence="5" id="KW-1185">Reference proteome</keyword>
<dbReference type="AlphaFoldDB" id="A0A151AVT8"/>
<dbReference type="InterPro" id="IPR045336">
    <property type="entry name" value="MmgE_PrpD_N"/>
</dbReference>
<dbReference type="Pfam" id="PF19305">
    <property type="entry name" value="MmgE_PrpD_C"/>
    <property type="match status" value="1"/>
</dbReference>
<comment type="similarity">
    <text evidence="1">Belongs to the PrpD family.</text>
</comment>
<name>A0A151AVT8_9FIRM</name>
<keyword evidence="4" id="KW-0456">Lyase</keyword>
<evidence type="ECO:0000313" key="5">
    <source>
        <dbReference type="Proteomes" id="UP000075670"/>
    </source>
</evidence>
<gene>
    <name evidence="4" type="primary">prpD</name>
    <name evidence="4" type="ORF">MOMUL_21310</name>
</gene>
<sequence>MPFDHSIEVMADYAYSLTYEDLPESTVRSAKYKWIDSIGCALGAFHAEPCKIVRRLCFDTGNPLTARVIGTLTRTSPEMACFANCVMVRYLDFNDSLRIKDAGHPSDTIPAVLAIGEALHVDGKSLITATALAYEICYRFIAQTPLDKLGWDQTNYIGVGSALAVGKLMGLNKEQLANTAALALTNTVGTYQCRVGELSMWKACSAGMACYQGILAAMMAREGMTGPEEAMEGEYGMMNMVTGKISIEPLSKGTPFGIEKFMLKKYPVRDSCQMPIDTALELRKKVNPNEIKSLKVEMFESAMRTAVNRKQLWQPKTRETADHSIPFSIAAALLDGYVTPETFARERFLDQDVLDLLSRMTIEENPEFTKQTPGKRNIRMEATTYSGEKIVVHNCWTLEDVGREWPPEQLEAKFEGLARDILTPKQTRDTLDMLWHLEDLDDAARILDNLQA</sequence>
<feature type="domain" description="MmgE/PrpD C-terminal" evidence="3">
    <location>
        <begin position="266"/>
        <end position="436"/>
    </location>
</feature>
<protein>
    <submittedName>
        <fullName evidence="4">2-methylcitrate dehydratase</fullName>
        <ecNumber evidence="4">4.2.1.79</ecNumber>
    </submittedName>
</protein>
<dbReference type="PATRIC" id="fig|1122241.3.peg.2268"/>
<dbReference type="EMBL" id="LTBC01000008">
    <property type="protein sequence ID" value="KYH31765.1"/>
    <property type="molecule type" value="Genomic_DNA"/>
</dbReference>
<evidence type="ECO:0000259" key="2">
    <source>
        <dbReference type="Pfam" id="PF03972"/>
    </source>
</evidence>
<dbReference type="GO" id="GO:0047547">
    <property type="term" value="F:2-methylcitrate dehydratase activity"/>
    <property type="evidence" value="ECO:0007669"/>
    <property type="project" value="UniProtKB-EC"/>
</dbReference>
<accession>A0A151AVT8</accession>
<evidence type="ECO:0000313" key="4">
    <source>
        <dbReference type="EMBL" id="KYH31765.1"/>
    </source>
</evidence>
<dbReference type="Proteomes" id="UP000075670">
    <property type="component" value="Unassembled WGS sequence"/>
</dbReference>